<name>A0A7Y9LCY0_9ACTN</name>
<keyword evidence="10" id="KW-1185">Reference proteome</keyword>
<evidence type="ECO:0000313" key="9">
    <source>
        <dbReference type="EMBL" id="NYE75314.1"/>
    </source>
</evidence>
<feature type="transmembrane region" description="Helical" evidence="7">
    <location>
        <begin position="288"/>
        <end position="309"/>
    </location>
</feature>
<gene>
    <name evidence="9" type="ORF">BKA15_006643</name>
</gene>
<evidence type="ECO:0000256" key="6">
    <source>
        <dbReference type="ARBA" id="ARBA00023136"/>
    </source>
</evidence>
<keyword evidence="4 7" id="KW-0812">Transmembrane</keyword>
<protein>
    <submittedName>
        <fullName evidence="9">MFS family permease</fullName>
    </submittedName>
</protein>
<comment type="similarity">
    <text evidence="2">Belongs to the major facilitator superfamily.</text>
</comment>
<evidence type="ECO:0000256" key="2">
    <source>
        <dbReference type="ARBA" id="ARBA00008335"/>
    </source>
</evidence>
<dbReference type="Proteomes" id="UP000569914">
    <property type="component" value="Unassembled WGS sequence"/>
</dbReference>
<feature type="transmembrane region" description="Helical" evidence="7">
    <location>
        <begin position="154"/>
        <end position="172"/>
    </location>
</feature>
<evidence type="ECO:0000256" key="7">
    <source>
        <dbReference type="SAM" id="Phobius"/>
    </source>
</evidence>
<feature type="transmembrane region" description="Helical" evidence="7">
    <location>
        <begin position="38"/>
        <end position="57"/>
    </location>
</feature>
<proteinExistence type="inferred from homology"/>
<dbReference type="InterPro" id="IPR051788">
    <property type="entry name" value="MFS_Transporter"/>
</dbReference>
<feature type="transmembrane region" description="Helical" evidence="7">
    <location>
        <begin position="123"/>
        <end position="148"/>
    </location>
</feature>
<dbReference type="PANTHER" id="PTHR23514">
    <property type="entry name" value="BYPASS OF STOP CODON PROTEIN 6"/>
    <property type="match status" value="1"/>
</dbReference>
<sequence length="382" mass="39150">MFLLLLAYLAFLSLALPDGMLGVAWPSMRISLDEPLDALGWLLPFAVGSYLASAALADRLVARLGLGRLLALSTFGTAAALVGTGLAPAFWVTIAASVLHGLSSGAIDASLNSHAARTFTPTAINVMHACYGIGAALSPLLVTGIVVADRSWRWAYLIVAGLQLGIAIAFLASASRWPAPPPASASGGPVAGLRAPRRVAVLGVVAVGVQSAFESSLSLWCFVFLTQGAGVPTATAGLAVSGYWVALCATRLLIGPVADRVGPWPVQRVAAGCLVIFAALLVPGLPLLAVIAVIGLGIAAAPLYPLLMLTTRDRANRVDRVVGLQTVASGLGAVILPGLLGMIIEGSPGHFAMIMAGMAGLVLLLQVGLLIMTETRVNDRMS</sequence>
<feature type="transmembrane region" description="Helical" evidence="7">
    <location>
        <begin position="350"/>
        <end position="372"/>
    </location>
</feature>
<reference evidence="9 10" key="1">
    <citation type="submission" date="2020-07" db="EMBL/GenBank/DDBJ databases">
        <title>Sequencing the genomes of 1000 actinobacteria strains.</title>
        <authorList>
            <person name="Klenk H.-P."/>
        </authorList>
    </citation>
    <scope>NUCLEOTIDE SEQUENCE [LARGE SCALE GENOMIC DNA]</scope>
    <source>
        <strain evidence="9 10">DSM 22083</strain>
    </source>
</reference>
<dbReference type="GO" id="GO:0005886">
    <property type="term" value="C:plasma membrane"/>
    <property type="evidence" value="ECO:0007669"/>
    <property type="project" value="UniProtKB-SubCell"/>
</dbReference>
<comment type="caution">
    <text evidence="9">The sequence shown here is derived from an EMBL/GenBank/DDBJ whole genome shotgun (WGS) entry which is preliminary data.</text>
</comment>
<dbReference type="RefSeq" id="WP_179757838.1">
    <property type="nucleotide sequence ID" value="NZ_JACCBU010000001.1"/>
</dbReference>
<accession>A0A7Y9LCY0</accession>
<dbReference type="Gene3D" id="1.20.1250.20">
    <property type="entry name" value="MFS general substrate transporter like domains"/>
    <property type="match status" value="2"/>
</dbReference>
<dbReference type="InterPro" id="IPR020846">
    <property type="entry name" value="MFS_dom"/>
</dbReference>
<evidence type="ECO:0000256" key="5">
    <source>
        <dbReference type="ARBA" id="ARBA00022989"/>
    </source>
</evidence>
<organism evidence="9 10">
    <name type="scientific">Microlunatus parietis</name>
    <dbReference type="NCBI Taxonomy" id="682979"/>
    <lineage>
        <taxon>Bacteria</taxon>
        <taxon>Bacillati</taxon>
        <taxon>Actinomycetota</taxon>
        <taxon>Actinomycetes</taxon>
        <taxon>Propionibacteriales</taxon>
        <taxon>Propionibacteriaceae</taxon>
        <taxon>Microlunatus</taxon>
    </lineage>
</organism>
<dbReference type="GO" id="GO:0022857">
    <property type="term" value="F:transmembrane transporter activity"/>
    <property type="evidence" value="ECO:0007669"/>
    <property type="project" value="InterPro"/>
</dbReference>
<feature type="transmembrane region" description="Helical" evidence="7">
    <location>
        <begin position="231"/>
        <end position="254"/>
    </location>
</feature>
<dbReference type="PANTHER" id="PTHR23514:SF3">
    <property type="entry name" value="BYPASS OF STOP CODON PROTEIN 6"/>
    <property type="match status" value="1"/>
</dbReference>
<dbReference type="InterPro" id="IPR036259">
    <property type="entry name" value="MFS_trans_sf"/>
</dbReference>
<dbReference type="AlphaFoldDB" id="A0A7Y9LCY0"/>
<dbReference type="SUPFAM" id="SSF103473">
    <property type="entry name" value="MFS general substrate transporter"/>
    <property type="match status" value="1"/>
</dbReference>
<comment type="subcellular location">
    <subcellularLocation>
        <location evidence="1">Cell membrane</location>
        <topology evidence="1">Multi-pass membrane protein</topology>
    </subcellularLocation>
</comment>
<dbReference type="EMBL" id="JACCBU010000001">
    <property type="protein sequence ID" value="NYE75314.1"/>
    <property type="molecule type" value="Genomic_DNA"/>
</dbReference>
<dbReference type="PROSITE" id="PS50850">
    <property type="entry name" value="MFS"/>
    <property type="match status" value="1"/>
</dbReference>
<evidence type="ECO:0000259" key="8">
    <source>
        <dbReference type="PROSITE" id="PS50850"/>
    </source>
</evidence>
<keyword evidence="6 7" id="KW-0472">Membrane</keyword>
<keyword evidence="3" id="KW-0813">Transport</keyword>
<feature type="transmembrane region" description="Helical" evidence="7">
    <location>
        <begin position="321"/>
        <end position="344"/>
    </location>
</feature>
<evidence type="ECO:0000256" key="3">
    <source>
        <dbReference type="ARBA" id="ARBA00022448"/>
    </source>
</evidence>
<evidence type="ECO:0000256" key="4">
    <source>
        <dbReference type="ARBA" id="ARBA00022692"/>
    </source>
</evidence>
<feature type="domain" description="Major facilitator superfamily (MFS) profile" evidence="8">
    <location>
        <begin position="3"/>
        <end position="376"/>
    </location>
</feature>
<keyword evidence="5 7" id="KW-1133">Transmembrane helix</keyword>
<feature type="transmembrane region" description="Helical" evidence="7">
    <location>
        <begin position="266"/>
        <end position="282"/>
    </location>
</feature>
<feature type="transmembrane region" description="Helical" evidence="7">
    <location>
        <begin position="64"/>
        <end position="83"/>
    </location>
</feature>
<dbReference type="InterPro" id="IPR011701">
    <property type="entry name" value="MFS"/>
</dbReference>
<dbReference type="Pfam" id="PF07690">
    <property type="entry name" value="MFS_1"/>
    <property type="match status" value="1"/>
</dbReference>
<evidence type="ECO:0000256" key="1">
    <source>
        <dbReference type="ARBA" id="ARBA00004651"/>
    </source>
</evidence>
<evidence type="ECO:0000313" key="10">
    <source>
        <dbReference type="Proteomes" id="UP000569914"/>
    </source>
</evidence>